<dbReference type="PANTHER" id="PTHR30160">
    <property type="entry name" value="TETRAACYLDISACCHARIDE 4'-KINASE-RELATED"/>
    <property type="match status" value="1"/>
</dbReference>
<protein>
    <submittedName>
        <fullName evidence="3">Glycosyl transferase</fullName>
    </submittedName>
</protein>
<keyword evidence="2 3" id="KW-0808">Transferase</keyword>
<dbReference type="InterPro" id="IPR051199">
    <property type="entry name" value="LPS_LOS_Heptosyltrfase"/>
</dbReference>
<reference evidence="3" key="2">
    <citation type="submission" date="2020-09" db="EMBL/GenBank/DDBJ databases">
        <authorList>
            <person name="Sun Q."/>
            <person name="Kim S."/>
        </authorList>
    </citation>
    <scope>NUCLEOTIDE SEQUENCE</scope>
    <source>
        <strain evidence="3">KCTC 42651</strain>
    </source>
</reference>
<evidence type="ECO:0000313" key="4">
    <source>
        <dbReference type="Proteomes" id="UP000630353"/>
    </source>
</evidence>
<comment type="caution">
    <text evidence="3">The sequence shown here is derived from an EMBL/GenBank/DDBJ whole genome shotgun (WGS) entry which is preliminary data.</text>
</comment>
<dbReference type="Gene3D" id="3.40.50.2000">
    <property type="entry name" value="Glycogen Phosphorylase B"/>
    <property type="match status" value="2"/>
</dbReference>
<dbReference type="Pfam" id="PF01075">
    <property type="entry name" value="Glyco_transf_9"/>
    <property type="match status" value="1"/>
</dbReference>
<accession>A0A918XXX9</accession>
<evidence type="ECO:0000256" key="2">
    <source>
        <dbReference type="ARBA" id="ARBA00022679"/>
    </source>
</evidence>
<dbReference type="SUPFAM" id="SSF53756">
    <property type="entry name" value="UDP-Glycosyltransferase/glycogen phosphorylase"/>
    <property type="match status" value="1"/>
</dbReference>
<dbReference type="GO" id="GO:0005829">
    <property type="term" value="C:cytosol"/>
    <property type="evidence" value="ECO:0007669"/>
    <property type="project" value="TreeGrafter"/>
</dbReference>
<dbReference type="GO" id="GO:0009244">
    <property type="term" value="P:lipopolysaccharide core region biosynthetic process"/>
    <property type="evidence" value="ECO:0007669"/>
    <property type="project" value="TreeGrafter"/>
</dbReference>
<dbReference type="EMBL" id="BMZS01000013">
    <property type="protein sequence ID" value="GHD61311.1"/>
    <property type="molecule type" value="Genomic_DNA"/>
</dbReference>
<sequence length="317" mass="33471">MQALFISSTRLGDAILTSGALAWVLRRAPDVRVTVACGPVAAALFEAVPGVERVIPMRKGPWQAQWRMLWHETVGTRWDLVVDLRGSMFAWAVRAGERRVFRTPWGGGHRVDQIRTGLRLDGDTEPRLWISEADSRRAARILGDGRDPVLAVAPTANWPPKAWPGERFVEAIAALTGPGGALPGARVLVAGGPGERGLAAPVLEAVPAGRRIDLVGTEPLMTLAACLGRCRLAIANDSGLMHLAAAAGAPTLGLFGPSDASHYAPRGPLAEWVRADEPAADLLSRSGQVDDAPGALMTGLPVARVVDAAEGLLARTD</sequence>
<gene>
    <name evidence="3" type="ORF">GCM10017083_48450</name>
</gene>
<keyword evidence="4" id="KW-1185">Reference proteome</keyword>
<keyword evidence="1" id="KW-0328">Glycosyltransferase</keyword>
<organism evidence="3 4">
    <name type="scientific">Thalassobaculum fulvum</name>
    <dbReference type="NCBI Taxonomy" id="1633335"/>
    <lineage>
        <taxon>Bacteria</taxon>
        <taxon>Pseudomonadati</taxon>
        <taxon>Pseudomonadota</taxon>
        <taxon>Alphaproteobacteria</taxon>
        <taxon>Rhodospirillales</taxon>
        <taxon>Thalassobaculaceae</taxon>
        <taxon>Thalassobaculum</taxon>
    </lineage>
</organism>
<dbReference type="InterPro" id="IPR002201">
    <property type="entry name" value="Glyco_trans_9"/>
</dbReference>
<proteinExistence type="predicted"/>
<evidence type="ECO:0000313" key="3">
    <source>
        <dbReference type="EMBL" id="GHD61311.1"/>
    </source>
</evidence>
<dbReference type="CDD" id="cd03789">
    <property type="entry name" value="GT9_LPS_heptosyltransferase"/>
    <property type="match status" value="1"/>
</dbReference>
<dbReference type="PANTHER" id="PTHR30160:SF7">
    <property type="entry name" value="ADP-HEPTOSE--LPS HEPTOSYLTRANSFERASE 2"/>
    <property type="match status" value="1"/>
</dbReference>
<dbReference type="AlphaFoldDB" id="A0A918XXX9"/>
<evidence type="ECO:0000256" key="1">
    <source>
        <dbReference type="ARBA" id="ARBA00022676"/>
    </source>
</evidence>
<name>A0A918XXX9_9PROT</name>
<dbReference type="Proteomes" id="UP000630353">
    <property type="component" value="Unassembled WGS sequence"/>
</dbReference>
<reference evidence="3" key="1">
    <citation type="journal article" date="2014" name="Int. J. Syst. Evol. Microbiol.">
        <title>Complete genome sequence of Corynebacterium casei LMG S-19264T (=DSM 44701T), isolated from a smear-ripened cheese.</title>
        <authorList>
            <consortium name="US DOE Joint Genome Institute (JGI-PGF)"/>
            <person name="Walter F."/>
            <person name="Albersmeier A."/>
            <person name="Kalinowski J."/>
            <person name="Ruckert C."/>
        </authorList>
    </citation>
    <scope>NUCLEOTIDE SEQUENCE</scope>
    <source>
        <strain evidence="3">KCTC 42651</strain>
    </source>
</reference>
<dbReference type="GO" id="GO:0008713">
    <property type="term" value="F:ADP-heptose-lipopolysaccharide heptosyltransferase activity"/>
    <property type="evidence" value="ECO:0007669"/>
    <property type="project" value="TreeGrafter"/>
</dbReference>
<dbReference type="RefSeq" id="WP_189994577.1">
    <property type="nucleotide sequence ID" value="NZ_BMZS01000013.1"/>
</dbReference>